<evidence type="ECO:0000313" key="4">
    <source>
        <dbReference type="Proteomes" id="UP000226431"/>
    </source>
</evidence>
<comment type="caution">
    <text evidence="3">The sequence shown here is derived from an EMBL/GenBank/DDBJ whole genome shotgun (WGS) entry which is preliminary data.</text>
</comment>
<organism evidence="3 4">
    <name type="scientific">Ophiocordyceps camponoti-rufipedis</name>
    <dbReference type="NCBI Taxonomy" id="2004952"/>
    <lineage>
        <taxon>Eukaryota</taxon>
        <taxon>Fungi</taxon>
        <taxon>Dikarya</taxon>
        <taxon>Ascomycota</taxon>
        <taxon>Pezizomycotina</taxon>
        <taxon>Sordariomycetes</taxon>
        <taxon>Hypocreomycetidae</taxon>
        <taxon>Hypocreales</taxon>
        <taxon>Ophiocordycipitaceae</taxon>
        <taxon>Ophiocordyceps</taxon>
    </lineage>
</organism>
<evidence type="ECO:0008006" key="5">
    <source>
        <dbReference type="Google" id="ProtNLM"/>
    </source>
</evidence>
<feature type="region of interest" description="Disordered" evidence="1">
    <location>
        <begin position="47"/>
        <end position="83"/>
    </location>
</feature>
<reference evidence="3 4" key="1">
    <citation type="submission" date="2017-06" db="EMBL/GenBank/DDBJ databases">
        <title>Ant-infecting Ophiocordyceps genomes reveal a high diversity of potential behavioral manipulation genes and a possible major role for enterotoxins.</title>
        <authorList>
            <person name="De Bekker C."/>
            <person name="Evans H.C."/>
            <person name="Brachmann A."/>
            <person name="Hughes D.P."/>
        </authorList>
    </citation>
    <scope>NUCLEOTIDE SEQUENCE [LARGE SCALE GENOMIC DNA]</scope>
    <source>
        <strain evidence="3 4">Map16</strain>
    </source>
</reference>
<evidence type="ECO:0000256" key="2">
    <source>
        <dbReference type="SAM" id="SignalP"/>
    </source>
</evidence>
<keyword evidence="4" id="KW-1185">Reference proteome</keyword>
<gene>
    <name evidence="3" type="ORF">CDD80_1935</name>
</gene>
<protein>
    <recommendedName>
        <fullName evidence="5">Hydrophobin</fullName>
    </recommendedName>
</protein>
<feature type="chain" id="PRO_5013084098" description="Hydrophobin" evidence="2">
    <location>
        <begin position="19"/>
        <end position="166"/>
    </location>
</feature>
<dbReference type="AlphaFoldDB" id="A0A2C5XL50"/>
<accession>A0A2C5XL50</accession>
<feature type="signal peptide" evidence="2">
    <location>
        <begin position="1"/>
        <end position="18"/>
    </location>
</feature>
<proteinExistence type="predicted"/>
<keyword evidence="2" id="KW-0732">Signal</keyword>
<name>A0A2C5XL50_9HYPO</name>
<evidence type="ECO:0000256" key="1">
    <source>
        <dbReference type="SAM" id="MobiDB-lite"/>
    </source>
</evidence>
<evidence type="ECO:0000313" key="3">
    <source>
        <dbReference type="EMBL" id="PHH75939.1"/>
    </source>
</evidence>
<dbReference type="Proteomes" id="UP000226431">
    <property type="component" value="Unassembled WGS sequence"/>
</dbReference>
<feature type="compositionally biased region" description="Polar residues" evidence="1">
    <location>
        <begin position="47"/>
        <end position="57"/>
    </location>
</feature>
<sequence>MHFLNIIALTVTAVAVAAAPSIFDDIRNYEDWTSPDTFVQEQISPDIIVQNQRNPDTVDQEQRSPDTVGQENPDTDEQGQEDPVTVDLQQTNPETWTWAQETCVGSQKMFCCTNHDITNGPVNCTYVPLETLASAPPALEEWCSTTICCILKENGLANLQCVEKVS</sequence>
<dbReference type="EMBL" id="NJES01000188">
    <property type="protein sequence ID" value="PHH75939.1"/>
    <property type="molecule type" value="Genomic_DNA"/>
</dbReference>